<evidence type="ECO:0000313" key="2">
    <source>
        <dbReference type="EMBL" id="OLP82517.1"/>
    </source>
</evidence>
<feature type="compositionally biased region" description="Low complexity" evidence="1">
    <location>
        <begin position="204"/>
        <end position="217"/>
    </location>
</feature>
<dbReference type="Proteomes" id="UP000186817">
    <property type="component" value="Unassembled WGS sequence"/>
</dbReference>
<evidence type="ECO:0008006" key="4">
    <source>
        <dbReference type="Google" id="ProtNLM"/>
    </source>
</evidence>
<proteinExistence type="predicted"/>
<name>A0A1Q9CI42_SYMMI</name>
<protein>
    <recommendedName>
        <fullName evidence="4">Integrase catalytic domain-containing protein</fullName>
    </recommendedName>
</protein>
<feature type="region of interest" description="Disordered" evidence="1">
    <location>
        <begin position="752"/>
        <end position="771"/>
    </location>
</feature>
<evidence type="ECO:0000256" key="1">
    <source>
        <dbReference type="SAM" id="MobiDB-lite"/>
    </source>
</evidence>
<dbReference type="EMBL" id="LSRX01001185">
    <property type="protein sequence ID" value="OLP82517.1"/>
    <property type="molecule type" value="Genomic_DNA"/>
</dbReference>
<organism evidence="2 3">
    <name type="scientific">Symbiodinium microadriaticum</name>
    <name type="common">Dinoflagellate</name>
    <name type="synonym">Zooxanthella microadriatica</name>
    <dbReference type="NCBI Taxonomy" id="2951"/>
    <lineage>
        <taxon>Eukaryota</taxon>
        <taxon>Sar</taxon>
        <taxon>Alveolata</taxon>
        <taxon>Dinophyceae</taxon>
        <taxon>Suessiales</taxon>
        <taxon>Symbiodiniaceae</taxon>
        <taxon>Symbiodinium</taxon>
    </lineage>
</organism>
<dbReference type="OrthoDB" id="481811at2759"/>
<gene>
    <name evidence="2" type="ORF">AK812_SmicGene36809</name>
</gene>
<accession>A0A1Q9CI42</accession>
<reference evidence="2 3" key="1">
    <citation type="submission" date="2016-02" db="EMBL/GenBank/DDBJ databases">
        <title>Genome analysis of coral dinoflagellate symbionts highlights evolutionary adaptations to a symbiotic lifestyle.</title>
        <authorList>
            <person name="Aranda M."/>
            <person name="Li Y."/>
            <person name="Liew Y.J."/>
            <person name="Baumgarten S."/>
            <person name="Simakov O."/>
            <person name="Wilson M."/>
            <person name="Piel J."/>
            <person name="Ashoor H."/>
            <person name="Bougouffa S."/>
            <person name="Bajic V.B."/>
            <person name="Ryu T."/>
            <person name="Ravasi T."/>
            <person name="Bayer T."/>
            <person name="Micklem G."/>
            <person name="Kim H."/>
            <person name="Bhak J."/>
            <person name="Lajeunesse T.C."/>
            <person name="Voolstra C.R."/>
        </authorList>
    </citation>
    <scope>NUCLEOTIDE SEQUENCE [LARGE SCALE GENOMIC DNA]</scope>
    <source>
        <strain evidence="2 3">CCMP2467</strain>
    </source>
</reference>
<keyword evidence="3" id="KW-1185">Reference proteome</keyword>
<evidence type="ECO:0000313" key="3">
    <source>
        <dbReference type="Proteomes" id="UP000186817"/>
    </source>
</evidence>
<sequence>MATLWLRYMQLHGEEWIASQLYLQEKNLEHLCQDMHILQQRHDRLQGQLSYVLQHYHVMHYMENNRRTLDEDSFSPRGEKMMIYDDADDDDDDADDEVGEDADKGARALTGAVTLLDAAEIRNDEFLDEHLAVTLDTGGASAPMDIGALAAALWKGLVRLDRMGDQRRERTLHSRWDQTWDDSLWSWESWDSWDPWGWSSDFTSEPWPAEAAPSAKAETLKPKEEASSSSGAATLPVSAVTLEGPPGLSAPRAKPKAKSSVSPSTLLMSAVVLGNFGLGNTFRVDGMTNGVVDFNFGGFGESSDFAPPALMAPLETFSLNGRTEENQRLFSVGDLGLKNLNTTFKDDALEEHLMASTLEDSDPWILFDSGSTFEEHFGSTFDDFRKDLSDERVTYFEYADGRKETLTDNWRKSEKWELSGTLEDFKKALLEQLSEKDPATGATLVSELFAGATCFEKADLQLVDVEPEAPDYVARRPKGLKQPGEPTLTERLEHELTHLPFKPWCEVCVRAKSKQAKSRRLSLKQPVLQMDFSFLGDKPGGEQITVLNAVDVLTGMALSVVIPTKACTPYSQAELSRFVLETGRTFGVLQCDPEPALRAIATSVTGEVGGLSFRSTPVGWKQAQGTTAFERRWRKKYAGFLCSKAETDTVVFPAKRSEEATALEVEQVLGDDFDDAAAEAIPPREDLSDWESMSEGDNFEPPSVTLDQQVQRMASVTFARDLEVPVAVNQDEKEPLLMKTLENPHIWYHTEFPREEESAGMTKEMKTEVDA</sequence>
<dbReference type="AlphaFoldDB" id="A0A1Q9CI42"/>
<feature type="region of interest" description="Disordered" evidence="1">
    <location>
        <begin position="204"/>
        <end position="237"/>
    </location>
</feature>
<comment type="caution">
    <text evidence="2">The sequence shown here is derived from an EMBL/GenBank/DDBJ whole genome shotgun (WGS) entry which is preliminary data.</text>
</comment>